<keyword evidence="1" id="KW-1133">Transmembrane helix</keyword>
<name>Q56YI9_ARATH</name>
<organism evidence="2">
    <name type="scientific">Arabidopsis thaliana</name>
    <name type="common">Mouse-ear cress</name>
    <dbReference type="NCBI Taxonomy" id="3702"/>
    <lineage>
        <taxon>Eukaryota</taxon>
        <taxon>Viridiplantae</taxon>
        <taxon>Streptophyta</taxon>
        <taxon>Embryophyta</taxon>
        <taxon>Tracheophyta</taxon>
        <taxon>Spermatophyta</taxon>
        <taxon>Magnoliopsida</taxon>
        <taxon>eudicotyledons</taxon>
        <taxon>Gunneridae</taxon>
        <taxon>Pentapetalae</taxon>
        <taxon>rosids</taxon>
        <taxon>malvids</taxon>
        <taxon>Brassicales</taxon>
        <taxon>Brassicaceae</taxon>
        <taxon>Camelineae</taxon>
        <taxon>Arabidopsis</taxon>
    </lineage>
</organism>
<evidence type="ECO:0000313" key="2">
    <source>
        <dbReference type="EMBL" id="BAD94148.1"/>
    </source>
</evidence>
<dbReference type="AlphaFoldDB" id="Q56YI9"/>
<feature type="transmembrane region" description="Helical" evidence="1">
    <location>
        <begin position="6"/>
        <end position="30"/>
    </location>
</feature>
<reference evidence="2" key="1">
    <citation type="submission" date="2005-03" db="EMBL/GenBank/DDBJ databases">
        <title>Large-scale analysis of RIKEN Arabidopsis full-length (RAFL) cDNAs.</title>
        <authorList>
            <person name="Totoki Y."/>
            <person name="Seki M."/>
            <person name="Ishida J."/>
            <person name="Nakajima M."/>
            <person name="Enju A."/>
            <person name="Kamiya A."/>
            <person name="Narusaka M."/>
            <person name="Shin-i T."/>
            <person name="Nakagawa M."/>
            <person name="Sakamoto N."/>
            <person name="Oishi K."/>
            <person name="Kohara Y."/>
            <person name="Kobayashi M."/>
            <person name="Toyoda A."/>
            <person name="Sakaki Y."/>
            <person name="Sakurai T."/>
            <person name="Iida K."/>
            <person name="Akiyama K."/>
            <person name="Satou M."/>
            <person name="Toyoda T."/>
            <person name="Konagaya A."/>
            <person name="Carninci P."/>
            <person name="Kawai J."/>
            <person name="Hayashizaki Y."/>
            <person name="Shinozaki K."/>
        </authorList>
    </citation>
    <scope>NUCLEOTIDE SEQUENCE</scope>
</reference>
<protein>
    <recommendedName>
        <fullName evidence="3">Transmembrane protein</fullName>
    </recommendedName>
</protein>
<keyword evidence="1" id="KW-0472">Membrane</keyword>
<evidence type="ECO:0000256" key="1">
    <source>
        <dbReference type="SAM" id="Phobius"/>
    </source>
</evidence>
<sequence length="38" mass="3910">MDLIVAGISLMVGLGFFALIASILCSVAFFHHAKAASS</sequence>
<dbReference type="EMBL" id="AK221333">
    <property type="protein sequence ID" value="BAD94148.1"/>
    <property type="molecule type" value="mRNA"/>
</dbReference>
<keyword evidence="1" id="KW-0812">Transmembrane</keyword>
<evidence type="ECO:0008006" key="3">
    <source>
        <dbReference type="Google" id="ProtNLM"/>
    </source>
</evidence>
<proteinExistence type="evidence at transcript level"/>
<accession>Q56YI9</accession>